<feature type="compositionally biased region" description="Polar residues" evidence="1">
    <location>
        <begin position="1"/>
        <end position="22"/>
    </location>
</feature>
<dbReference type="KEGG" id="bmei:Spa11_14060"/>
<sequence length="61" mass="6710">MSMSANDALSQTTNSPEGSASDQSDHSAIEHEQQQAKLYAAYVEQQRRMQCPGCGEDSQIY</sequence>
<feature type="region of interest" description="Disordered" evidence="1">
    <location>
        <begin position="1"/>
        <end position="33"/>
    </location>
</feature>
<organism evidence="2 3">
    <name type="scientific">Botrimarina mediterranea</name>
    <dbReference type="NCBI Taxonomy" id="2528022"/>
    <lineage>
        <taxon>Bacteria</taxon>
        <taxon>Pseudomonadati</taxon>
        <taxon>Planctomycetota</taxon>
        <taxon>Planctomycetia</taxon>
        <taxon>Pirellulales</taxon>
        <taxon>Lacipirellulaceae</taxon>
        <taxon>Botrimarina</taxon>
    </lineage>
</organism>
<protein>
    <submittedName>
        <fullName evidence="2">Uncharacterized protein</fullName>
    </submittedName>
</protein>
<keyword evidence="3" id="KW-1185">Reference proteome</keyword>
<evidence type="ECO:0000313" key="3">
    <source>
        <dbReference type="Proteomes" id="UP000316426"/>
    </source>
</evidence>
<dbReference type="EMBL" id="CP036349">
    <property type="protein sequence ID" value="QDV73210.1"/>
    <property type="molecule type" value="Genomic_DNA"/>
</dbReference>
<name>A0A518K5Z4_9BACT</name>
<evidence type="ECO:0000256" key="1">
    <source>
        <dbReference type="SAM" id="MobiDB-lite"/>
    </source>
</evidence>
<evidence type="ECO:0000313" key="2">
    <source>
        <dbReference type="EMBL" id="QDV73210.1"/>
    </source>
</evidence>
<dbReference type="AlphaFoldDB" id="A0A518K5Z4"/>
<gene>
    <name evidence="2" type="ORF">Spa11_14060</name>
</gene>
<accession>A0A518K5Z4</accession>
<feature type="compositionally biased region" description="Basic and acidic residues" evidence="1">
    <location>
        <begin position="23"/>
        <end position="33"/>
    </location>
</feature>
<reference evidence="2 3" key="1">
    <citation type="submission" date="2019-02" db="EMBL/GenBank/DDBJ databases">
        <title>Deep-cultivation of Planctomycetes and their phenomic and genomic characterization uncovers novel biology.</title>
        <authorList>
            <person name="Wiegand S."/>
            <person name="Jogler M."/>
            <person name="Boedeker C."/>
            <person name="Pinto D."/>
            <person name="Vollmers J."/>
            <person name="Rivas-Marin E."/>
            <person name="Kohn T."/>
            <person name="Peeters S.H."/>
            <person name="Heuer A."/>
            <person name="Rast P."/>
            <person name="Oberbeckmann S."/>
            <person name="Bunk B."/>
            <person name="Jeske O."/>
            <person name="Meyerdierks A."/>
            <person name="Storesund J.E."/>
            <person name="Kallscheuer N."/>
            <person name="Luecker S."/>
            <person name="Lage O.M."/>
            <person name="Pohl T."/>
            <person name="Merkel B.J."/>
            <person name="Hornburger P."/>
            <person name="Mueller R.-W."/>
            <person name="Bruemmer F."/>
            <person name="Labrenz M."/>
            <person name="Spormann A.M."/>
            <person name="Op den Camp H."/>
            <person name="Overmann J."/>
            <person name="Amann R."/>
            <person name="Jetten M.S.M."/>
            <person name="Mascher T."/>
            <person name="Medema M.H."/>
            <person name="Devos D.P."/>
            <person name="Kaster A.-K."/>
            <person name="Ovreas L."/>
            <person name="Rohde M."/>
            <person name="Galperin M.Y."/>
            <person name="Jogler C."/>
        </authorList>
    </citation>
    <scope>NUCLEOTIDE SEQUENCE [LARGE SCALE GENOMIC DNA]</scope>
    <source>
        <strain evidence="2 3">Spa11</strain>
    </source>
</reference>
<proteinExistence type="predicted"/>
<dbReference type="RefSeq" id="WP_145109801.1">
    <property type="nucleotide sequence ID" value="NZ_CP036349.1"/>
</dbReference>
<dbReference type="Proteomes" id="UP000316426">
    <property type="component" value="Chromosome"/>
</dbReference>